<keyword evidence="4" id="KW-1185">Reference proteome</keyword>
<dbReference type="PANTHER" id="PTHR34135:SF2">
    <property type="entry name" value="LYSOZYME"/>
    <property type="match status" value="1"/>
</dbReference>
<keyword evidence="2" id="KW-0732">Signal</keyword>
<organism evidence="3 4">
    <name type="scientific">Gryllotalpicola kribbensis</name>
    <dbReference type="NCBI Taxonomy" id="993084"/>
    <lineage>
        <taxon>Bacteria</taxon>
        <taxon>Bacillati</taxon>
        <taxon>Actinomycetota</taxon>
        <taxon>Actinomycetes</taxon>
        <taxon>Micrococcales</taxon>
        <taxon>Microbacteriaceae</taxon>
        <taxon>Gryllotalpicola</taxon>
    </lineage>
</organism>
<dbReference type="RefSeq" id="WP_344775192.1">
    <property type="nucleotide sequence ID" value="NZ_BAABBX010000010.1"/>
</dbReference>
<dbReference type="SUPFAM" id="SSF51445">
    <property type="entry name" value="(Trans)glycosidases"/>
    <property type="match status" value="1"/>
</dbReference>
<feature type="chain" id="PRO_5045117210" evidence="2">
    <location>
        <begin position="31"/>
        <end position="452"/>
    </location>
</feature>
<comment type="caution">
    <text evidence="3">The sequence shown here is derived from an EMBL/GenBank/DDBJ whole genome shotgun (WGS) entry which is preliminary data.</text>
</comment>
<evidence type="ECO:0000313" key="4">
    <source>
        <dbReference type="Proteomes" id="UP001500213"/>
    </source>
</evidence>
<dbReference type="PANTHER" id="PTHR34135">
    <property type="entry name" value="LYSOZYME"/>
    <property type="match status" value="1"/>
</dbReference>
<dbReference type="Gene3D" id="3.20.20.80">
    <property type="entry name" value="Glycosidases"/>
    <property type="match status" value="1"/>
</dbReference>
<protein>
    <submittedName>
        <fullName evidence="3">Uncharacterized protein</fullName>
    </submittedName>
</protein>
<evidence type="ECO:0000256" key="1">
    <source>
        <dbReference type="ARBA" id="ARBA00010646"/>
    </source>
</evidence>
<dbReference type="Proteomes" id="UP001500213">
    <property type="component" value="Unassembled WGS sequence"/>
</dbReference>
<feature type="signal peptide" evidence="2">
    <location>
        <begin position="1"/>
        <end position="30"/>
    </location>
</feature>
<dbReference type="InterPro" id="IPR017853">
    <property type="entry name" value="GH"/>
</dbReference>
<accession>A0ABP8AQC4</accession>
<comment type="similarity">
    <text evidence="1">Belongs to the glycosyl hydrolase 25 family.</text>
</comment>
<dbReference type="Pfam" id="PF01183">
    <property type="entry name" value="Glyco_hydro_25"/>
    <property type="match status" value="1"/>
</dbReference>
<evidence type="ECO:0000256" key="2">
    <source>
        <dbReference type="SAM" id="SignalP"/>
    </source>
</evidence>
<sequence length="452" mass="46784">MPRLARTTFITGAAALLVLAGALVAEPALAASPSAPHPSWAQGFDVSTGTASDIDAGVKAGAKFVFIKAIETDDKLGNISNPDFAALWKEAGAKGISHGAYAVADMGDGKGDWASSHQGGTDFVNKVKSSMAGKAYVLPPVIDLEAGATTTCWVTTDAKWNKSLAANQKLMVTWIKTYIQMVTSGLGRTPIVYTSQSWWKTCTGNSSAIAPLAKLWVANYNTSPGSPAMPGGWGAWTFWQWNGGTATGTGTFPGDQDVLDTTIAGLNQYVTPFASAPTPTISGTAKTGRVLTFANLSSWQSNAASLSWTWYQNGSAISGSADKASITMTGAQYNHTISLKVTAKKSGYVTTTKASAATGKVVASGLTVGKPVITGTAQVGHQLLISTGTWTAGTKFAYQWYSNGAAIKGATTSHFTPSASYAGKKITAKVTGSQTGYTTASAMTNTRGPLLP</sequence>
<name>A0ABP8AQC4_9MICO</name>
<dbReference type="PROSITE" id="PS51904">
    <property type="entry name" value="GLYCOSYL_HYDROL_F25_2"/>
    <property type="match status" value="1"/>
</dbReference>
<reference evidence="4" key="1">
    <citation type="journal article" date="2019" name="Int. J. Syst. Evol. Microbiol.">
        <title>The Global Catalogue of Microorganisms (GCM) 10K type strain sequencing project: providing services to taxonomists for standard genome sequencing and annotation.</title>
        <authorList>
            <consortium name="The Broad Institute Genomics Platform"/>
            <consortium name="The Broad Institute Genome Sequencing Center for Infectious Disease"/>
            <person name="Wu L."/>
            <person name="Ma J."/>
        </authorList>
    </citation>
    <scope>NUCLEOTIDE SEQUENCE [LARGE SCALE GENOMIC DNA]</scope>
    <source>
        <strain evidence="4">JCM 17593</strain>
    </source>
</reference>
<dbReference type="Gene3D" id="2.60.40.2700">
    <property type="match status" value="2"/>
</dbReference>
<gene>
    <name evidence="3" type="ORF">GCM10022288_13740</name>
</gene>
<dbReference type="InterPro" id="IPR002053">
    <property type="entry name" value="Glyco_hydro_25"/>
</dbReference>
<proteinExistence type="inferred from homology"/>
<evidence type="ECO:0000313" key="3">
    <source>
        <dbReference type="EMBL" id="GAA4187989.1"/>
    </source>
</evidence>
<dbReference type="EMBL" id="BAABBX010000010">
    <property type="protein sequence ID" value="GAA4187989.1"/>
    <property type="molecule type" value="Genomic_DNA"/>
</dbReference>